<evidence type="ECO:0000259" key="1">
    <source>
        <dbReference type="Pfam" id="PF22540"/>
    </source>
</evidence>
<feature type="domain" description="RET cysteine rich" evidence="1">
    <location>
        <begin position="145"/>
        <end position="217"/>
    </location>
</feature>
<organism evidence="2">
    <name type="scientific">Arion vulgaris</name>
    <dbReference type="NCBI Taxonomy" id="1028688"/>
    <lineage>
        <taxon>Eukaryota</taxon>
        <taxon>Metazoa</taxon>
        <taxon>Spiralia</taxon>
        <taxon>Lophotrochozoa</taxon>
        <taxon>Mollusca</taxon>
        <taxon>Gastropoda</taxon>
        <taxon>Heterobranchia</taxon>
        <taxon>Euthyneura</taxon>
        <taxon>Panpulmonata</taxon>
        <taxon>Eupulmonata</taxon>
        <taxon>Stylommatophora</taxon>
        <taxon>Helicina</taxon>
        <taxon>Arionoidea</taxon>
        <taxon>Arionidae</taxon>
        <taxon>Arion</taxon>
    </lineage>
</organism>
<dbReference type="AlphaFoldDB" id="A0A0B7A3V2"/>
<reference evidence="2" key="1">
    <citation type="submission" date="2014-12" db="EMBL/GenBank/DDBJ databases">
        <title>Insight into the proteome of Arion vulgaris.</title>
        <authorList>
            <person name="Aradska J."/>
            <person name="Bulat T."/>
            <person name="Smidak R."/>
            <person name="Sarate P."/>
            <person name="Gangsoo J."/>
            <person name="Sialana F."/>
            <person name="Bilban M."/>
            <person name="Lubec G."/>
        </authorList>
    </citation>
    <scope>NUCLEOTIDE SEQUENCE</scope>
    <source>
        <tissue evidence="2">Skin</tissue>
    </source>
</reference>
<dbReference type="EMBL" id="HACG01028573">
    <property type="protein sequence ID" value="CEK75438.1"/>
    <property type="molecule type" value="Transcribed_RNA"/>
</dbReference>
<name>A0A0B7A3V2_9EUPU</name>
<proteinExistence type="predicted"/>
<sequence length="223" mass="24715">YEPSDNNTGLINKAIHRLTIPAYLDHTSVQNEVKMDTIPVSLDNAAAQYSLVRNLGLKDSPTSTNKIKYQIAGIIPNYLDKMLAVTDSGQVYINDVSKLSSYNETKPVTATVVRLEGDVKTRQFFLAINVDNNLQSANITKCDNSCSIHNDEESCKSSCGYGANTGHCRWQKEEKTFNYSTCSPNIETCPDGECSDLERMHSLNCPQDCDEANPSNTESERSE</sequence>
<dbReference type="Pfam" id="PF22540">
    <property type="entry name" value="RET_CRD"/>
    <property type="match status" value="1"/>
</dbReference>
<evidence type="ECO:0000313" key="2">
    <source>
        <dbReference type="EMBL" id="CEK75438.1"/>
    </source>
</evidence>
<protein>
    <recommendedName>
        <fullName evidence="1">RET cysteine rich domain-containing protein</fullName>
    </recommendedName>
</protein>
<feature type="non-terminal residue" evidence="2">
    <location>
        <position position="223"/>
    </location>
</feature>
<feature type="non-terminal residue" evidence="2">
    <location>
        <position position="1"/>
    </location>
</feature>
<gene>
    <name evidence="2" type="primary">ORF95548</name>
</gene>
<dbReference type="InterPro" id="IPR055162">
    <property type="entry name" value="RET_CRD"/>
</dbReference>
<accession>A0A0B7A3V2</accession>